<comment type="catalytic activity">
    <reaction evidence="7">
        <text>2-deoxy-D-ribose 5-phosphate = D-glyceraldehyde 3-phosphate + acetaldehyde</text>
        <dbReference type="Rhea" id="RHEA:12821"/>
        <dbReference type="ChEBI" id="CHEBI:15343"/>
        <dbReference type="ChEBI" id="CHEBI:59776"/>
        <dbReference type="ChEBI" id="CHEBI:62877"/>
        <dbReference type="EC" id="4.1.2.4"/>
    </reaction>
</comment>
<evidence type="ECO:0000256" key="7">
    <source>
        <dbReference type="ARBA" id="ARBA00048791"/>
    </source>
</evidence>
<dbReference type="NCBIfam" id="TIGR00126">
    <property type="entry name" value="deoC"/>
    <property type="match status" value="1"/>
</dbReference>
<dbReference type="Gene3D" id="3.20.20.70">
    <property type="entry name" value="Aldolase class I"/>
    <property type="match status" value="1"/>
</dbReference>
<dbReference type="SUPFAM" id="SSF51569">
    <property type="entry name" value="Aldolase"/>
    <property type="match status" value="1"/>
</dbReference>
<dbReference type="GO" id="GO:0046386">
    <property type="term" value="P:deoxyribose phosphate catabolic process"/>
    <property type="evidence" value="ECO:0007669"/>
    <property type="project" value="UniProtKB-UniPathway"/>
</dbReference>
<keyword evidence="5 8" id="KW-0704">Schiff base</keyword>
<keyword evidence="3" id="KW-0963">Cytoplasm</keyword>
<comment type="caution">
    <text evidence="9">The sequence shown here is derived from an EMBL/GenBank/DDBJ whole genome shotgun (WGS) entry which is preliminary data.</text>
</comment>
<dbReference type="PANTHER" id="PTHR10889:SF1">
    <property type="entry name" value="DEOXYRIBOSE-PHOSPHATE ALDOLASE"/>
    <property type="match status" value="1"/>
</dbReference>
<dbReference type="GO" id="GO:0009264">
    <property type="term" value="P:deoxyribonucleotide catabolic process"/>
    <property type="evidence" value="ECO:0007669"/>
    <property type="project" value="InterPro"/>
</dbReference>
<dbReference type="Proteomes" id="UP000242180">
    <property type="component" value="Unassembled WGS sequence"/>
</dbReference>
<dbReference type="GO" id="GO:0005737">
    <property type="term" value="C:cytoplasm"/>
    <property type="evidence" value="ECO:0007669"/>
    <property type="project" value="InterPro"/>
</dbReference>
<dbReference type="PANTHER" id="PTHR10889">
    <property type="entry name" value="DEOXYRIBOSE-PHOSPHATE ALDOLASE"/>
    <property type="match status" value="1"/>
</dbReference>
<dbReference type="InterPro" id="IPR013785">
    <property type="entry name" value="Aldolase_TIM"/>
</dbReference>
<dbReference type="CDD" id="cd00959">
    <property type="entry name" value="DeoC"/>
    <property type="match status" value="1"/>
</dbReference>
<comment type="similarity">
    <text evidence="1">Belongs to the DeoC/FbaB aldolase family. DeoC type 1 subfamily.</text>
</comment>
<dbReference type="GO" id="GO:0016052">
    <property type="term" value="P:carbohydrate catabolic process"/>
    <property type="evidence" value="ECO:0007669"/>
    <property type="project" value="TreeGrafter"/>
</dbReference>
<dbReference type="OrthoDB" id="70823at2759"/>
<dbReference type="STRING" id="13706.A0A1X2H543"/>
<dbReference type="GO" id="GO:0004139">
    <property type="term" value="F:deoxyribose-phosphate aldolase activity"/>
    <property type="evidence" value="ECO:0007669"/>
    <property type="project" value="UniProtKB-EC"/>
</dbReference>
<feature type="active site" description="Proton donor/acceptor" evidence="8">
    <location>
        <position position="195"/>
    </location>
</feature>
<reference evidence="9 10" key="1">
    <citation type="submission" date="2016-07" db="EMBL/GenBank/DDBJ databases">
        <title>Pervasive Adenine N6-methylation of Active Genes in Fungi.</title>
        <authorList>
            <consortium name="DOE Joint Genome Institute"/>
            <person name="Mondo S.J."/>
            <person name="Dannebaum R.O."/>
            <person name="Kuo R.C."/>
            <person name="Labutti K."/>
            <person name="Haridas S."/>
            <person name="Kuo A."/>
            <person name="Salamov A."/>
            <person name="Ahrendt S.R."/>
            <person name="Lipzen A."/>
            <person name="Sullivan W."/>
            <person name="Andreopoulos W.B."/>
            <person name="Clum A."/>
            <person name="Lindquist E."/>
            <person name="Daum C."/>
            <person name="Ramamoorthy G.K."/>
            <person name="Gryganskyi A."/>
            <person name="Culley D."/>
            <person name="Magnuson J.K."/>
            <person name="James T.Y."/>
            <person name="O'Malley M.A."/>
            <person name="Stajich J.E."/>
            <person name="Spatafora J.W."/>
            <person name="Visel A."/>
            <person name="Grigoriev I.V."/>
        </authorList>
    </citation>
    <scope>NUCLEOTIDE SEQUENCE [LARGE SCALE GENOMIC DNA]</scope>
    <source>
        <strain evidence="9 10">NRRL 2496</strain>
    </source>
</reference>
<dbReference type="HAMAP" id="MF_00114">
    <property type="entry name" value="DeoC_type1"/>
    <property type="match status" value="1"/>
</dbReference>
<dbReference type="EMBL" id="MCGN01000009">
    <property type="protein sequence ID" value="ORY93526.1"/>
    <property type="molecule type" value="Genomic_DNA"/>
</dbReference>
<dbReference type="Pfam" id="PF01791">
    <property type="entry name" value="DeoC"/>
    <property type="match status" value="1"/>
</dbReference>
<feature type="active site" description="Schiff-base intermediate with acetaldehyde" evidence="8">
    <location>
        <position position="166"/>
    </location>
</feature>
<evidence type="ECO:0000256" key="4">
    <source>
        <dbReference type="ARBA" id="ARBA00023239"/>
    </source>
</evidence>
<evidence type="ECO:0000256" key="1">
    <source>
        <dbReference type="ARBA" id="ARBA00010936"/>
    </source>
</evidence>
<organism evidence="9 10">
    <name type="scientific">Syncephalastrum racemosum</name>
    <name type="common">Filamentous fungus</name>
    <dbReference type="NCBI Taxonomy" id="13706"/>
    <lineage>
        <taxon>Eukaryota</taxon>
        <taxon>Fungi</taxon>
        <taxon>Fungi incertae sedis</taxon>
        <taxon>Mucoromycota</taxon>
        <taxon>Mucoromycotina</taxon>
        <taxon>Mucoromycetes</taxon>
        <taxon>Mucorales</taxon>
        <taxon>Syncephalastraceae</taxon>
        <taxon>Syncephalastrum</taxon>
    </lineage>
</organism>
<dbReference type="PIRSF" id="PIRSF001357">
    <property type="entry name" value="DeoC"/>
    <property type="match status" value="1"/>
</dbReference>
<dbReference type="InterPro" id="IPR011343">
    <property type="entry name" value="DeoC"/>
</dbReference>
<dbReference type="InParanoid" id="A0A1X2H543"/>
<dbReference type="SMART" id="SM01133">
    <property type="entry name" value="DeoC"/>
    <property type="match status" value="1"/>
</dbReference>
<dbReference type="InterPro" id="IPR002915">
    <property type="entry name" value="DeoC/FbaB/LacD_aldolase"/>
</dbReference>
<evidence type="ECO:0000256" key="2">
    <source>
        <dbReference type="ARBA" id="ARBA00012515"/>
    </source>
</evidence>
<name>A0A1X2H543_SYNRA</name>
<evidence type="ECO:0000256" key="6">
    <source>
        <dbReference type="ARBA" id="ARBA00032755"/>
    </source>
</evidence>
<dbReference type="EC" id="4.1.2.4" evidence="2"/>
<gene>
    <name evidence="9" type="ORF">BCR43DRAFT_478662</name>
</gene>
<proteinExistence type="inferred from homology"/>
<keyword evidence="4" id="KW-0456">Lyase</keyword>
<evidence type="ECO:0000313" key="9">
    <source>
        <dbReference type="EMBL" id="ORY93526.1"/>
    </source>
</evidence>
<dbReference type="FunFam" id="3.20.20.70:FF:000044">
    <property type="entry name" value="Deoxyribose-phosphate aldolase"/>
    <property type="match status" value="1"/>
</dbReference>
<evidence type="ECO:0000256" key="5">
    <source>
        <dbReference type="ARBA" id="ARBA00023270"/>
    </source>
</evidence>
<evidence type="ECO:0000313" key="10">
    <source>
        <dbReference type="Proteomes" id="UP000242180"/>
    </source>
</evidence>
<evidence type="ECO:0000256" key="8">
    <source>
        <dbReference type="PIRSR" id="PIRSR001357-50"/>
    </source>
</evidence>
<dbReference type="AlphaFoldDB" id="A0A1X2H543"/>
<keyword evidence="10" id="KW-1185">Reference proteome</keyword>
<dbReference type="OMA" id="AAYCVNP"/>
<sequence>MTRINPETITYSQLAGVFDHAILKVEQTPKDVEDGCRLALKYEAKSVCVKPCDVRQAAEILKGSAVLVGTVISFPHGNSPAAVKLTEALHAVEDGAIELDVVMNIGHFKSGQYDACTDELKQIITACKAKNPAVIFKIIFETAYLTKEEIVQACKISEAAGAEFVKTSTGFAASGATYDNIELMRASVPDHMEVKASGGIKTLDQVLQFLGKGATRCGSSSTDKILEEFKARQTQ</sequence>
<dbReference type="UniPathway" id="UPA00002">
    <property type="reaction ID" value="UER00468"/>
</dbReference>
<dbReference type="InterPro" id="IPR028581">
    <property type="entry name" value="DeoC_typeI"/>
</dbReference>
<accession>A0A1X2H543</accession>
<evidence type="ECO:0000256" key="3">
    <source>
        <dbReference type="ARBA" id="ARBA00022490"/>
    </source>
</evidence>
<protein>
    <recommendedName>
        <fullName evidence="2">deoxyribose-phosphate aldolase</fullName>
        <ecNumber evidence="2">4.1.2.4</ecNumber>
    </recommendedName>
    <alternativeName>
        <fullName evidence="6">2-deoxy-D-ribose 5-phosphate aldolase</fullName>
    </alternativeName>
</protein>